<dbReference type="GO" id="GO:0015074">
    <property type="term" value="P:DNA integration"/>
    <property type="evidence" value="ECO:0007669"/>
    <property type="project" value="InterPro"/>
</dbReference>
<dbReference type="PANTHER" id="PTHR30349">
    <property type="entry name" value="PHAGE INTEGRASE-RELATED"/>
    <property type="match status" value="1"/>
</dbReference>
<evidence type="ECO:0000256" key="2">
    <source>
        <dbReference type="ARBA" id="ARBA00023125"/>
    </source>
</evidence>
<dbReference type="EMBL" id="RRCO01000007">
    <property type="protein sequence ID" value="RRJ24327.1"/>
    <property type="molecule type" value="Genomic_DNA"/>
</dbReference>
<reference evidence="5 6" key="1">
    <citation type="submission" date="2018-11" db="EMBL/GenBank/DDBJ databases">
        <title>Genome sequencing of Lachnoanaerobaculum sp. KCOM 2030 (= ChDC B114).</title>
        <authorList>
            <person name="Kook J.-K."/>
            <person name="Park S.-N."/>
            <person name="Lim Y.K."/>
        </authorList>
    </citation>
    <scope>NUCLEOTIDE SEQUENCE [LARGE SCALE GENOMIC DNA]</scope>
    <source>
        <strain evidence="5 6">KCOM 2030</strain>
    </source>
</reference>
<dbReference type="InterPro" id="IPR002104">
    <property type="entry name" value="Integrase_catalytic"/>
</dbReference>
<evidence type="ECO:0000259" key="4">
    <source>
        <dbReference type="PROSITE" id="PS51898"/>
    </source>
</evidence>
<dbReference type="CDD" id="cd01189">
    <property type="entry name" value="INT_ICEBs1_C_like"/>
    <property type="match status" value="1"/>
</dbReference>
<dbReference type="PANTHER" id="PTHR30349:SF41">
    <property type="entry name" value="INTEGRASE_RECOMBINASE PROTEIN MJ0367-RELATED"/>
    <property type="match status" value="1"/>
</dbReference>
<dbReference type="PROSITE" id="PS51898">
    <property type="entry name" value="TYR_RECOMBINASE"/>
    <property type="match status" value="1"/>
</dbReference>
<dbReference type="InterPro" id="IPR050090">
    <property type="entry name" value="Tyrosine_recombinase_XerCD"/>
</dbReference>
<dbReference type="GO" id="GO:0003677">
    <property type="term" value="F:DNA binding"/>
    <property type="evidence" value="ECO:0007669"/>
    <property type="project" value="UniProtKB-KW"/>
</dbReference>
<dbReference type="GO" id="GO:0006310">
    <property type="term" value="P:DNA recombination"/>
    <property type="evidence" value="ECO:0007669"/>
    <property type="project" value="UniProtKB-KW"/>
</dbReference>
<keyword evidence="6" id="KW-1185">Reference proteome</keyword>
<protein>
    <submittedName>
        <fullName evidence="5">Site-specific integrase</fullName>
    </submittedName>
</protein>
<dbReference type="Proteomes" id="UP000272490">
    <property type="component" value="Unassembled WGS sequence"/>
</dbReference>
<evidence type="ECO:0000313" key="6">
    <source>
        <dbReference type="Proteomes" id="UP000272490"/>
    </source>
</evidence>
<evidence type="ECO:0000256" key="3">
    <source>
        <dbReference type="ARBA" id="ARBA00023172"/>
    </source>
</evidence>
<organism evidence="5 6">
    <name type="scientific">Lachnoanaerobaculum gingivalis</name>
    <dbReference type="NCBI Taxonomy" id="2490855"/>
    <lineage>
        <taxon>Bacteria</taxon>
        <taxon>Bacillati</taxon>
        <taxon>Bacillota</taxon>
        <taxon>Clostridia</taxon>
        <taxon>Lachnospirales</taxon>
        <taxon>Lachnospiraceae</taxon>
        <taxon>Lachnoanaerobaculum</taxon>
    </lineage>
</organism>
<dbReference type="InterPro" id="IPR010998">
    <property type="entry name" value="Integrase_recombinase_N"/>
</dbReference>
<dbReference type="RefSeq" id="WP_128675038.1">
    <property type="nucleotide sequence ID" value="NZ_RRCO01000007.1"/>
</dbReference>
<name>A0A3P3QSV3_9FIRM</name>
<comment type="similarity">
    <text evidence="1">Belongs to the 'phage' integrase family.</text>
</comment>
<dbReference type="OrthoDB" id="198772at2"/>
<dbReference type="SUPFAM" id="SSF56349">
    <property type="entry name" value="DNA breaking-rejoining enzymes"/>
    <property type="match status" value="1"/>
</dbReference>
<keyword evidence="3" id="KW-0233">DNA recombination</keyword>
<gene>
    <name evidence="5" type="ORF">EHV10_13095</name>
</gene>
<keyword evidence="2" id="KW-0238">DNA-binding</keyword>
<dbReference type="Gene3D" id="1.10.150.130">
    <property type="match status" value="1"/>
</dbReference>
<dbReference type="InterPro" id="IPR013762">
    <property type="entry name" value="Integrase-like_cat_sf"/>
</dbReference>
<dbReference type="AlphaFoldDB" id="A0A3P3QSV3"/>
<dbReference type="InterPro" id="IPR011010">
    <property type="entry name" value="DNA_brk_join_enz"/>
</dbReference>
<comment type="caution">
    <text evidence="5">The sequence shown here is derived from an EMBL/GenBank/DDBJ whole genome shotgun (WGS) entry which is preliminary data.</text>
</comment>
<accession>A0A3P3QSV3</accession>
<feature type="domain" description="Tyr recombinase" evidence="4">
    <location>
        <begin position="169"/>
        <end position="361"/>
    </location>
</feature>
<proteinExistence type="inferred from homology"/>
<evidence type="ECO:0000313" key="5">
    <source>
        <dbReference type="EMBL" id="RRJ24327.1"/>
    </source>
</evidence>
<dbReference type="Gene3D" id="1.10.443.10">
    <property type="entry name" value="Intergrase catalytic core"/>
    <property type="match status" value="1"/>
</dbReference>
<sequence length="367" mass="42678">MAKAKYTQSKDGKWYAYVWDGTYTATGAKKRNKLSSSKSSGDLEKKVFEFNRTLKENEYVKPSHYSVLEYSRHWFITYKAIRELNTRKMYENIIEKHLSMFSTVRLQDLQRFHIQMLINKNSEQPITCEQIMLTIKQIVKSAISDKIIPPTALLDLTTGISLPKKNTKSKKRPLTKNEIQAIKTADFLPDEKAYVLILYGCGLRREEALALMKSDINLLDGTLRVERAVVFDVNIPIIKSPKTHNGYRTIPMPDWLTSYLKEYIPALKTDYLFTTRDELITKSSFNKMWRRILKKMNLETDEEITGLTSHIFRHNYCSNLCYQIPKISIKKIASLMGDTEKMVLDIYNHLIEEKENTTAAISEVFKL</sequence>
<evidence type="ECO:0000256" key="1">
    <source>
        <dbReference type="ARBA" id="ARBA00008857"/>
    </source>
</evidence>
<dbReference type="Pfam" id="PF00589">
    <property type="entry name" value="Phage_integrase"/>
    <property type="match status" value="1"/>
</dbReference>